<protein>
    <submittedName>
        <fullName evidence="1">Uncharacterized protein</fullName>
    </submittedName>
</protein>
<dbReference type="Proteomes" id="UP000528824">
    <property type="component" value="Unassembled WGS sequence"/>
</dbReference>
<accession>A0A7W8XKP0</accession>
<proteinExistence type="predicted"/>
<dbReference type="EMBL" id="JACHBC010000027">
    <property type="protein sequence ID" value="MBB5564650.1"/>
    <property type="molecule type" value="Genomic_DNA"/>
</dbReference>
<reference evidence="1 2" key="1">
    <citation type="submission" date="2020-08" db="EMBL/GenBank/DDBJ databases">
        <title>Genomic Encyclopedia of Type Strains, Phase IV (KMG-V): Genome sequencing to study the core and pangenomes of soil and plant-associated prokaryotes.</title>
        <authorList>
            <person name="Whitman W."/>
        </authorList>
    </citation>
    <scope>NUCLEOTIDE SEQUENCE [LARGE SCALE GENOMIC DNA]</scope>
    <source>
        <strain evidence="1 2">SEMIA 4034</strain>
    </source>
</reference>
<gene>
    <name evidence="1" type="ORF">GGI59_006359</name>
</gene>
<dbReference type="AlphaFoldDB" id="A0A7W8XKP0"/>
<evidence type="ECO:0000313" key="2">
    <source>
        <dbReference type="Proteomes" id="UP000528824"/>
    </source>
</evidence>
<name>A0A7W8XKP0_9HYPH</name>
<keyword evidence="2" id="KW-1185">Reference proteome</keyword>
<dbReference type="RefSeq" id="WP_183920228.1">
    <property type="nucleotide sequence ID" value="NZ_JACHBB010000028.1"/>
</dbReference>
<organism evidence="1 2">
    <name type="scientific">Rhizobium lentis</name>
    <dbReference type="NCBI Taxonomy" id="1138194"/>
    <lineage>
        <taxon>Bacteria</taxon>
        <taxon>Pseudomonadati</taxon>
        <taxon>Pseudomonadota</taxon>
        <taxon>Alphaproteobacteria</taxon>
        <taxon>Hyphomicrobiales</taxon>
        <taxon>Rhizobiaceae</taxon>
        <taxon>Rhizobium/Agrobacterium group</taxon>
        <taxon>Rhizobium</taxon>
    </lineage>
</organism>
<evidence type="ECO:0000313" key="1">
    <source>
        <dbReference type="EMBL" id="MBB5564650.1"/>
    </source>
</evidence>
<comment type="caution">
    <text evidence="1">The sequence shown here is derived from an EMBL/GenBank/DDBJ whole genome shotgun (WGS) entry which is preliminary data.</text>
</comment>
<sequence>MRLIADFRRSNSLSLVYGKSITDQVTTGNVEAEHPLRRNGALVQTSGSRPLPILPSIPSPWFILPLYEARMPPVRYHLRDLTFAKKTAARAHDRLSRQEMIGKRSRNIGKSVYLDNELLMRLYDRNRRIIERVKRIEAALDAKS</sequence>